<protein>
    <recommendedName>
        <fullName evidence="4">Phage portal protein</fullName>
    </recommendedName>
</protein>
<dbReference type="AlphaFoldDB" id="A0A0B7GPP3"/>
<dbReference type="OrthoDB" id="3078222at2"/>
<evidence type="ECO:0000256" key="1">
    <source>
        <dbReference type="SAM" id="MobiDB-lite"/>
    </source>
</evidence>
<proteinExistence type="predicted"/>
<accession>A0A0B7GPP3</accession>
<keyword evidence="3" id="KW-1185">Reference proteome</keyword>
<feature type="compositionally biased region" description="Basic and acidic residues" evidence="1">
    <location>
        <begin position="557"/>
        <end position="567"/>
    </location>
</feature>
<dbReference type="RefSeq" id="WP_044634237.1">
    <property type="nucleotide sequence ID" value="NZ_CDNC01000001.1"/>
</dbReference>
<evidence type="ECO:0000313" key="2">
    <source>
        <dbReference type="EMBL" id="CEM60514.1"/>
    </source>
</evidence>
<sequence length="590" mass="66859">MRKQNKKNKRKDKIKKAVNTGLASNEVLVVEKAVAPNQIRTEEIDVDKMVRKQVARRTAFSQQSALFGTVDKQKGLQSLFYDPLQMNTNAWGRVRTLSPYYGRQISYRILRRVSEKAWVLNLCISNLIRKVRPFLKVSTDENTRGFRIIAKSAKDKKEGMNERERKTAEVLADFMLKTGDIQDNNREDDLDAYASKIIRDICQLDQISTELQRTRSGELGAFWAVDPATIEMSLPQSEEETGIKYVQVINNIPYAFYSRSDFIFTCMNPRTDVERSGYGYSIVEQAIDLITSSINTFMFNAGFFVENKLPRGMLLLNGDADLDEVEEIEDYIVNLMSGAPSSQWRVPIIPSGKSAGGESNRRFEWINLQGSNKDMEFQSWFDLQLSGIVGLFGFSMEDLGLHSQKSAPLIGADVSPKLEASKSLVLGDMLSFLQKHLNKILQEKNPDYEFEFVGYEKSDSRLVLEIDRSEVETFKTIDEKRIEKGLEPFNESWSTVPLNPQVVQILQSEKQQDAGGMFGGMGGIIDDEEHNEGDDEQNEGDNDGQQANSEIEQAEQDAPHGGDKNNNENKQWNNLSKSFGIKREAIRIAI</sequence>
<organism evidence="2 3">
    <name type="scientific">Treponema phagedenis</name>
    <dbReference type="NCBI Taxonomy" id="162"/>
    <lineage>
        <taxon>Bacteria</taxon>
        <taxon>Pseudomonadati</taxon>
        <taxon>Spirochaetota</taxon>
        <taxon>Spirochaetia</taxon>
        <taxon>Spirochaetales</taxon>
        <taxon>Treponemataceae</taxon>
        <taxon>Treponema</taxon>
    </lineage>
</organism>
<feature type="compositionally biased region" description="Acidic residues" evidence="1">
    <location>
        <begin position="525"/>
        <end position="542"/>
    </location>
</feature>
<reference evidence="3" key="1">
    <citation type="submission" date="2015-01" db="EMBL/GenBank/DDBJ databases">
        <authorList>
            <person name="Manzoor Shahid"/>
            <person name="Zubair Saima"/>
        </authorList>
    </citation>
    <scope>NUCLEOTIDE SEQUENCE [LARGE SCALE GENOMIC DNA]</scope>
    <source>
        <strain evidence="3">V1</strain>
    </source>
</reference>
<evidence type="ECO:0000313" key="3">
    <source>
        <dbReference type="Proteomes" id="UP000042527"/>
    </source>
</evidence>
<dbReference type="Proteomes" id="UP000042527">
    <property type="component" value="Unassembled WGS sequence"/>
</dbReference>
<name>A0A0B7GPP3_TREPH</name>
<gene>
    <name evidence="2" type="ORF">TPHV1_10182</name>
</gene>
<dbReference type="EMBL" id="CDNC01000001">
    <property type="protein sequence ID" value="CEM60514.1"/>
    <property type="molecule type" value="Genomic_DNA"/>
</dbReference>
<evidence type="ECO:0008006" key="4">
    <source>
        <dbReference type="Google" id="ProtNLM"/>
    </source>
</evidence>
<feature type="region of interest" description="Disordered" evidence="1">
    <location>
        <begin position="513"/>
        <end position="577"/>
    </location>
</feature>